<dbReference type="AlphaFoldDB" id="A0A918Z9F1"/>
<sequence length="99" mass="10897">MANSVSLPLERWTSADPTDADGVIRLREGLPRLVRDTPDAAAFMARFRQLAQDILAAAESPTHRAALLIEITRMGLEAGVPARFVRQALFDDRAPREDA</sequence>
<gene>
    <name evidence="1" type="ORF">GCM10007167_25350</name>
</gene>
<reference evidence="1" key="2">
    <citation type="submission" date="2020-09" db="EMBL/GenBank/DDBJ databases">
        <authorList>
            <person name="Sun Q."/>
            <person name="Kim S."/>
        </authorList>
    </citation>
    <scope>NUCLEOTIDE SEQUENCE</scope>
    <source>
        <strain evidence="1">KCTC 32020</strain>
    </source>
</reference>
<proteinExistence type="predicted"/>
<comment type="caution">
    <text evidence="1">The sequence shown here is derived from an EMBL/GenBank/DDBJ whole genome shotgun (WGS) entry which is preliminary data.</text>
</comment>
<dbReference type="EMBL" id="BNCF01000017">
    <property type="protein sequence ID" value="GHE42355.1"/>
    <property type="molecule type" value="Genomic_DNA"/>
</dbReference>
<accession>A0A918Z9F1</accession>
<name>A0A918Z9F1_9GAMM</name>
<keyword evidence="2" id="KW-1185">Reference proteome</keyword>
<evidence type="ECO:0000313" key="1">
    <source>
        <dbReference type="EMBL" id="GHE42355.1"/>
    </source>
</evidence>
<organism evidence="1 2">
    <name type="scientific">Vulcaniibacterium thermophilum</name>
    <dbReference type="NCBI Taxonomy" id="1169913"/>
    <lineage>
        <taxon>Bacteria</taxon>
        <taxon>Pseudomonadati</taxon>
        <taxon>Pseudomonadota</taxon>
        <taxon>Gammaproteobacteria</taxon>
        <taxon>Lysobacterales</taxon>
        <taxon>Lysobacteraceae</taxon>
        <taxon>Vulcaniibacterium</taxon>
    </lineage>
</organism>
<reference evidence="1" key="1">
    <citation type="journal article" date="2014" name="Int. J. Syst. Evol. Microbiol.">
        <title>Complete genome sequence of Corynebacterium casei LMG S-19264T (=DSM 44701T), isolated from a smear-ripened cheese.</title>
        <authorList>
            <consortium name="US DOE Joint Genome Institute (JGI-PGF)"/>
            <person name="Walter F."/>
            <person name="Albersmeier A."/>
            <person name="Kalinowski J."/>
            <person name="Ruckert C."/>
        </authorList>
    </citation>
    <scope>NUCLEOTIDE SEQUENCE</scope>
    <source>
        <strain evidence="1">KCTC 32020</strain>
    </source>
</reference>
<protein>
    <submittedName>
        <fullName evidence="1">Uncharacterized protein</fullName>
    </submittedName>
</protein>
<evidence type="ECO:0000313" key="2">
    <source>
        <dbReference type="Proteomes" id="UP000636453"/>
    </source>
</evidence>
<dbReference type="Proteomes" id="UP000636453">
    <property type="component" value="Unassembled WGS sequence"/>
</dbReference>